<dbReference type="Proteomes" id="UP001180020">
    <property type="component" value="Unassembled WGS sequence"/>
</dbReference>
<dbReference type="Gene3D" id="3.30.420.10">
    <property type="entry name" value="Ribonuclease H-like superfamily/Ribonuclease H"/>
    <property type="match status" value="1"/>
</dbReference>
<dbReference type="AlphaFoldDB" id="A0AAV9FLX2"/>
<proteinExistence type="predicted"/>
<sequence>MLKSKRENEEGGEDSSIKSLLVRKIILATMSRFFGLYIEDSGSPLSLALLSLFGIVLEPKSSISIPVKWVPLPLGWIKINSDGSLGDDRYGFGAVARDPRGDCILAMAKRSQAASINILELKGLLAGLRLQNLPGSLVWSELDSTTVVAWALGRGLIPWNALRDLQISLRHGNLKLTVHSSASVNTNSSSAATAFFDADSGPFFLSPVISCRSREHLLRPQLAHLGDRLGPAT</sequence>
<organism evidence="2 3">
    <name type="scientific">Acorus calamus</name>
    <name type="common">Sweet flag</name>
    <dbReference type="NCBI Taxonomy" id="4465"/>
    <lineage>
        <taxon>Eukaryota</taxon>
        <taxon>Viridiplantae</taxon>
        <taxon>Streptophyta</taxon>
        <taxon>Embryophyta</taxon>
        <taxon>Tracheophyta</taxon>
        <taxon>Spermatophyta</taxon>
        <taxon>Magnoliopsida</taxon>
        <taxon>Liliopsida</taxon>
        <taxon>Acoraceae</taxon>
        <taxon>Acorus</taxon>
    </lineage>
</organism>
<reference evidence="2" key="1">
    <citation type="journal article" date="2023" name="Nat. Commun.">
        <title>Diploid and tetraploid genomes of Acorus and the evolution of monocots.</title>
        <authorList>
            <person name="Ma L."/>
            <person name="Liu K.W."/>
            <person name="Li Z."/>
            <person name="Hsiao Y.Y."/>
            <person name="Qi Y."/>
            <person name="Fu T."/>
            <person name="Tang G.D."/>
            <person name="Zhang D."/>
            <person name="Sun W.H."/>
            <person name="Liu D.K."/>
            <person name="Li Y."/>
            <person name="Chen G.Z."/>
            <person name="Liu X.D."/>
            <person name="Liao X.Y."/>
            <person name="Jiang Y.T."/>
            <person name="Yu X."/>
            <person name="Hao Y."/>
            <person name="Huang J."/>
            <person name="Zhao X.W."/>
            <person name="Ke S."/>
            <person name="Chen Y.Y."/>
            <person name="Wu W.L."/>
            <person name="Hsu J.L."/>
            <person name="Lin Y.F."/>
            <person name="Huang M.D."/>
            <person name="Li C.Y."/>
            <person name="Huang L."/>
            <person name="Wang Z.W."/>
            <person name="Zhao X."/>
            <person name="Zhong W.Y."/>
            <person name="Peng D.H."/>
            <person name="Ahmad S."/>
            <person name="Lan S."/>
            <person name="Zhang J.S."/>
            <person name="Tsai W.C."/>
            <person name="Van de Peer Y."/>
            <person name="Liu Z.J."/>
        </authorList>
    </citation>
    <scope>NUCLEOTIDE SEQUENCE</scope>
    <source>
        <strain evidence="2">CP</strain>
    </source>
</reference>
<feature type="domain" description="RNase H type-1" evidence="1">
    <location>
        <begin position="80"/>
        <end position="151"/>
    </location>
</feature>
<dbReference type="SUPFAM" id="SSF53098">
    <property type="entry name" value="Ribonuclease H-like"/>
    <property type="match status" value="1"/>
</dbReference>
<dbReference type="Pfam" id="PF13456">
    <property type="entry name" value="RVT_3"/>
    <property type="match status" value="1"/>
</dbReference>
<accession>A0AAV9FLX2</accession>
<dbReference type="InterPro" id="IPR012337">
    <property type="entry name" value="RNaseH-like_sf"/>
</dbReference>
<dbReference type="PANTHER" id="PTHR47723:SF19">
    <property type="entry name" value="POLYNUCLEOTIDYL TRANSFERASE, RIBONUCLEASE H-LIKE SUPERFAMILY PROTEIN"/>
    <property type="match status" value="1"/>
</dbReference>
<evidence type="ECO:0000259" key="1">
    <source>
        <dbReference type="Pfam" id="PF13456"/>
    </source>
</evidence>
<evidence type="ECO:0000313" key="2">
    <source>
        <dbReference type="EMBL" id="KAK1326764.1"/>
    </source>
</evidence>
<dbReference type="InterPro" id="IPR036397">
    <property type="entry name" value="RNaseH_sf"/>
</dbReference>
<comment type="caution">
    <text evidence="2">The sequence shown here is derived from an EMBL/GenBank/DDBJ whole genome shotgun (WGS) entry which is preliminary data.</text>
</comment>
<dbReference type="GO" id="GO:0004523">
    <property type="term" value="F:RNA-DNA hybrid ribonuclease activity"/>
    <property type="evidence" value="ECO:0007669"/>
    <property type="project" value="InterPro"/>
</dbReference>
<keyword evidence="3" id="KW-1185">Reference proteome</keyword>
<dbReference type="GO" id="GO:0003676">
    <property type="term" value="F:nucleic acid binding"/>
    <property type="evidence" value="ECO:0007669"/>
    <property type="project" value="InterPro"/>
</dbReference>
<reference evidence="2" key="2">
    <citation type="submission" date="2023-06" db="EMBL/GenBank/DDBJ databases">
        <authorList>
            <person name="Ma L."/>
            <person name="Liu K.-W."/>
            <person name="Li Z."/>
            <person name="Hsiao Y.-Y."/>
            <person name="Qi Y."/>
            <person name="Fu T."/>
            <person name="Tang G."/>
            <person name="Zhang D."/>
            <person name="Sun W.-H."/>
            <person name="Liu D.-K."/>
            <person name="Li Y."/>
            <person name="Chen G.-Z."/>
            <person name="Liu X.-D."/>
            <person name="Liao X.-Y."/>
            <person name="Jiang Y.-T."/>
            <person name="Yu X."/>
            <person name="Hao Y."/>
            <person name="Huang J."/>
            <person name="Zhao X.-W."/>
            <person name="Ke S."/>
            <person name="Chen Y.-Y."/>
            <person name="Wu W.-L."/>
            <person name="Hsu J.-L."/>
            <person name="Lin Y.-F."/>
            <person name="Huang M.-D."/>
            <person name="Li C.-Y."/>
            <person name="Huang L."/>
            <person name="Wang Z.-W."/>
            <person name="Zhao X."/>
            <person name="Zhong W.-Y."/>
            <person name="Peng D.-H."/>
            <person name="Ahmad S."/>
            <person name="Lan S."/>
            <person name="Zhang J.-S."/>
            <person name="Tsai W.-C."/>
            <person name="Van De Peer Y."/>
            <person name="Liu Z.-J."/>
        </authorList>
    </citation>
    <scope>NUCLEOTIDE SEQUENCE</scope>
    <source>
        <strain evidence="2">CP</strain>
        <tissue evidence="2">Leaves</tissue>
    </source>
</reference>
<dbReference type="PANTHER" id="PTHR47723">
    <property type="entry name" value="OS05G0353850 PROTEIN"/>
    <property type="match status" value="1"/>
</dbReference>
<name>A0AAV9FLX2_ACOCL</name>
<dbReference type="InterPro" id="IPR002156">
    <property type="entry name" value="RNaseH_domain"/>
</dbReference>
<evidence type="ECO:0000313" key="3">
    <source>
        <dbReference type="Proteomes" id="UP001180020"/>
    </source>
</evidence>
<dbReference type="InterPro" id="IPR053151">
    <property type="entry name" value="RNase_H-like"/>
</dbReference>
<dbReference type="EMBL" id="JAUJYO010000001">
    <property type="protein sequence ID" value="KAK1326764.1"/>
    <property type="molecule type" value="Genomic_DNA"/>
</dbReference>
<gene>
    <name evidence="2" type="ORF">QJS10_CPA01g01971</name>
</gene>
<protein>
    <recommendedName>
        <fullName evidence="1">RNase H type-1 domain-containing protein</fullName>
    </recommendedName>
</protein>